<evidence type="ECO:0000256" key="7">
    <source>
        <dbReference type="ARBA" id="ARBA00022801"/>
    </source>
</evidence>
<dbReference type="InterPro" id="IPR026898">
    <property type="entry name" value="PrsW"/>
</dbReference>
<comment type="subcellular location">
    <subcellularLocation>
        <location evidence="1">Cell membrane</location>
        <topology evidence="1">Multi-pass membrane protein</topology>
    </subcellularLocation>
</comment>
<keyword evidence="4" id="KW-1003">Cell membrane</keyword>
<evidence type="ECO:0000256" key="10">
    <source>
        <dbReference type="SAM" id="Phobius"/>
    </source>
</evidence>
<dbReference type="GO" id="GO:0005886">
    <property type="term" value="C:plasma membrane"/>
    <property type="evidence" value="ECO:0007669"/>
    <property type="project" value="UniProtKB-SubCell"/>
</dbReference>
<proteinExistence type="inferred from homology"/>
<dbReference type="GO" id="GO:0008233">
    <property type="term" value="F:peptidase activity"/>
    <property type="evidence" value="ECO:0007669"/>
    <property type="project" value="UniProtKB-KW"/>
</dbReference>
<dbReference type="PIRSF" id="PIRSF016933">
    <property type="entry name" value="PrsW"/>
    <property type="match status" value="1"/>
</dbReference>
<keyword evidence="8 10" id="KW-1133">Transmembrane helix</keyword>
<dbReference type="AlphaFoldDB" id="A0A1B1YFM6"/>
<accession>A0A1B1YFM6</accession>
<dbReference type="PANTHER" id="PTHR36844:SF1">
    <property type="entry name" value="PROTEASE PRSW"/>
    <property type="match status" value="1"/>
</dbReference>
<comment type="similarity">
    <text evidence="2">Belongs to the protease PrsW family.</text>
</comment>
<evidence type="ECO:0000256" key="6">
    <source>
        <dbReference type="ARBA" id="ARBA00022692"/>
    </source>
</evidence>
<keyword evidence="9 10" id="KW-0472">Membrane</keyword>
<gene>
    <name evidence="11" type="ORF">CSTERTH_11130</name>
</gene>
<evidence type="ECO:0000256" key="9">
    <source>
        <dbReference type="ARBA" id="ARBA00023136"/>
    </source>
</evidence>
<dbReference type="PANTHER" id="PTHR36844">
    <property type="entry name" value="PROTEASE PRSW"/>
    <property type="match status" value="1"/>
</dbReference>
<organism evidence="11 12">
    <name type="scientific">Thermoclostridium stercorarium subsp. thermolacticum DSM 2910</name>
    <dbReference type="NCBI Taxonomy" id="1121336"/>
    <lineage>
        <taxon>Bacteria</taxon>
        <taxon>Bacillati</taxon>
        <taxon>Bacillota</taxon>
        <taxon>Clostridia</taxon>
        <taxon>Eubacteriales</taxon>
        <taxon>Oscillospiraceae</taxon>
        <taxon>Thermoclostridium</taxon>
    </lineage>
</organism>
<evidence type="ECO:0000256" key="4">
    <source>
        <dbReference type="ARBA" id="ARBA00022475"/>
    </source>
</evidence>
<dbReference type="Pfam" id="PF13367">
    <property type="entry name" value="PrsW-protease"/>
    <property type="match status" value="1"/>
</dbReference>
<sequence>MDPLRLFVIAVTPGIALAMGLYLTDRYDREPVGLLVRLFLHGMLAAVPTIFVERFLSNINIFSGIFSAVWTAYIVAGFTEEYFKRLVVMRLAYYHVSFDEKLDGIIYCAYSALGFATIENIMYVFSGYDADPYIGWYRGILSVPAHMLFAITMGYYLSLAKFSPDIINRKRYYSLSLIMPMLLHGTFNFILLSQNHMLMFLFIPFVIYMWITNLRKLNKYYQESKVWNKFDL</sequence>
<evidence type="ECO:0000256" key="3">
    <source>
        <dbReference type="ARBA" id="ARBA00018997"/>
    </source>
</evidence>
<evidence type="ECO:0000256" key="1">
    <source>
        <dbReference type="ARBA" id="ARBA00004651"/>
    </source>
</evidence>
<name>A0A1B1YFM6_THEST</name>
<keyword evidence="6 10" id="KW-0812">Transmembrane</keyword>
<dbReference type="GO" id="GO:0006508">
    <property type="term" value="P:proteolysis"/>
    <property type="evidence" value="ECO:0007669"/>
    <property type="project" value="UniProtKB-KW"/>
</dbReference>
<keyword evidence="7" id="KW-0378">Hydrolase</keyword>
<dbReference type="EMBL" id="CP014672">
    <property type="protein sequence ID" value="ANW99543.1"/>
    <property type="molecule type" value="Genomic_DNA"/>
</dbReference>
<feature type="transmembrane region" description="Helical" evidence="10">
    <location>
        <begin position="104"/>
        <end position="125"/>
    </location>
</feature>
<feature type="transmembrane region" description="Helical" evidence="10">
    <location>
        <begin position="6"/>
        <end position="23"/>
    </location>
</feature>
<evidence type="ECO:0000256" key="8">
    <source>
        <dbReference type="ARBA" id="ARBA00022989"/>
    </source>
</evidence>
<evidence type="ECO:0000313" key="11">
    <source>
        <dbReference type="EMBL" id="ANW99543.1"/>
    </source>
</evidence>
<dbReference type="RefSeq" id="WP_015359952.1">
    <property type="nucleotide sequence ID" value="NZ_CP014672.1"/>
</dbReference>
<evidence type="ECO:0000256" key="5">
    <source>
        <dbReference type="ARBA" id="ARBA00022670"/>
    </source>
</evidence>
<evidence type="ECO:0000256" key="2">
    <source>
        <dbReference type="ARBA" id="ARBA00009165"/>
    </source>
</evidence>
<evidence type="ECO:0000313" key="12">
    <source>
        <dbReference type="Proteomes" id="UP000092971"/>
    </source>
</evidence>
<feature type="transmembrane region" description="Helical" evidence="10">
    <location>
        <begin position="35"/>
        <end position="55"/>
    </location>
</feature>
<dbReference type="OrthoDB" id="5504276at2"/>
<protein>
    <recommendedName>
        <fullName evidence="3">Protease PrsW</fullName>
    </recommendedName>
</protein>
<reference evidence="11 12" key="1">
    <citation type="submission" date="2016-02" db="EMBL/GenBank/DDBJ databases">
        <title>Comparison of Clostridium stercorarium subspecies using comparative genomics and transcriptomics.</title>
        <authorList>
            <person name="Schellenberg J."/>
            <person name="Thallinger G."/>
            <person name="Levin D.B."/>
            <person name="Zhang X."/>
            <person name="Alvare G."/>
            <person name="Fristensky B."/>
            <person name="Sparling R."/>
        </authorList>
    </citation>
    <scope>NUCLEOTIDE SEQUENCE [LARGE SCALE GENOMIC DNA]</scope>
    <source>
        <strain evidence="11 12">DSM 2910</strain>
    </source>
</reference>
<keyword evidence="5" id="KW-0645">Protease</keyword>
<dbReference type="InterPro" id="IPR023596">
    <property type="entry name" value="Peptidase_PrsW_arch/bac"/>
</dbReference>
<feature type="transmembrane region" description="Helical" evidence="10">
    <location>
        <begin position="61"/>
        <end position="83"/>
    </location>
</feature>
<feature type="transmembrane region" description="Helical" evidence="10">
    <location>
        <begin position="172"/>
        <end position="191"/>
    </location>
</feature>
<feature type="transmembrane region" description="Helical" evidence="10">
    <location>
        <begin position="137"/>
        <end position="160"/>
    </location>
</feature>
<dbReference type="Proteomes" id="UP000092971">
    <property type="component" value="Chromosome"/>
</dbReference>
<feature type="transmembrane region" description="Helical" evidence="10">
    <location>
        <begin position="197"/>
        <end position="214"/>
    </location>
</feature>